<proteinExistence type="predicted"/>
<evidence type="ECO:0000313" key="1">
    <source>
        <dbReference type="EMBL" id="KYP69762.1"/>
    </source>
</evidence>
<reference evidence="1 2" key="1">
    <citation type="journal article" date="2012" name="Nat. Biotechnol.">
        <title>Draft genome sequence of pigeonpea (Cajanus cajan), an orphan legume crop of resource-poor farmers.</title>
        <authorList>
            <person name="Varshney R.K."/>
            <person name="Chen W."/>
            <person name="Li Y."/>
            <person name="Bharti A.K."/>
            <person name="Saxena R.K."/>
            <person name="Schlueter J.A."/>
            <person name="Donoghue M.T."/>
            <person name="Azam S."/>
            <person name="Fan G."/>
            <person name="Whaley A.M."/>
            <person name="Farmer A.D."/>
            <person name="Sheridan J."/>
            <person name="Iwata A."/>
            <person name="Tuteja R."/>
            <person name="Penmetsa R.V."/>
            <person name="Wu W."/>
            <person name="Upadhyaya H.D."/>
            <person name="Yang S.P."/>
            <person name="Shah T."/>
            <person name="Saxena K.B."/>
            <person name="Michael T."/>
            <person name="McCombie W.R."/>
            <person name="Yang B."/>
            <person name="Zhang G."/>
            <person name="Yang H."/>
            <person name="Wang J."/>
            <person name="Spillane C."/>
            <person name="Cook D.R."/>
            <person name="May G.D."/>
            <person name="Xu X."/>
            <person name="Jackson S.A."/>
        </authorList>
    </citation>
    <scope>NUCLEOTIDE SEQUENCE [LARGE SCALE GENOMIC DNA]</scope>
    <source>
        <strain evidence="2">cv. Asha</strain>
    </source>
</reference>
<dbReference type="EMBL" id="CM003605">
    <property type="protein sequence ID" value="KYP69762.1"/>
    <property type="molecule type" value="Genomic_DNA"/>
</dbReference>
<keyword evidence="2" id="KW-1185">Reference proteome</keyword>
<gene>
    <name evidence="1" type="ORF">KK1_008965</name>
</gene>
<evidence type="ECO:0008006" key="3">
    <source>
        <dbReference type="Google" id="ProtNLM"/>
    </source>
</evidence>
<dbReference type="Gramene" id="C.cajan_08710.t">
    <property type="protein sequence ID" value="C.cajan_08710.t.cds1"/>
    <property type="gene ID" value="C.cajan_08710"/>
</dbReference>
<dbReference type="Proteomes" id="UP000075243">
    <property type="component" value="Chromosome 3"/>
</dbReference>
<dbReference type="PANTHER" id="PTHR47481:SF22">
    <property type="entry name" value="RETROTRANSPOSON GAG DOMAIN-CONTAINING PROTEIN"/>
    <property type="match status" value="1"/>
</dbReference>
<accession>A0A151TRS0</accession>
<evidence type="ECO:0000313" key="2">
    <source>
        <dbReference type="Proteomes" id="UP000075243"/>
    </source>
</evidence>
<dbReference type="PANTHER" id="PTHR47481">
    <property type="match status" value="1"/>
</dbReference>
<dbReference type="AlphaFoldDB" id="A0A151TRS0"/>
<name>A0A151TRS0_CAJCA</name>
<organism evidence="1 2">
    <name type="scientific">Cajanus cajan</name>
    <name type="common">Pigeon pea</name>
    <name type="synonym">Cajanus indicus</name>
    <dbReference type="NCBI Taxonomy" id="3821"/>
    <lineage>
        <taxon>Eukaryota</taxon>
        <taxon>Viridiplantae</taxon>
        <taxon>Streptophyta</taxon>
        <taxon>Embryophyta</taxon>
        <taxon>Tracheophyta</taxon>
        <taxon>Spermatophyta</taxon>
        <taxon>Magnoliopsida</taxon>
        <taxon>eudicotyledons</taxon>
        <taxon>Gunneridae</taxon>
        <taxon>Pentapetalae</taxon>
        <taxon>rosids</taxon>
        <taxon>fabids</taxon>
        <taxon>Fabales</taxon>
        <taxon>Fabaceae</taxon>
        <taxon>Papilionoideae</taxon>
        <taxon>50 kb inversion clade</taxon>
        <taxon>NPAAA clade</taxon>
        <taxon>indigoferoid/millettioid clade</taxon>
        <taxon>Phaseoleae</taxon>
        <taxon>Cajanus</taxon>
    </lineage>
</organism>
<sequence length="102" mass="11608">MVGCNHAHQIWKYLHTYFESQTCAKVYQLKTQLKGIRKIDSLNNYLLSIKKIEDILASVGSPIDPSEHIPSFLMGFQMNTTLLLPPLFHAPTPISLLRLKLS</sequence>
<protein>
    <recommendedName>
        <fullName evidence="3">Retrovirus-related Pol polyprotein from transposon TNT 1-94</fullName>
    </recommendedName>
</protein>